<protein>
    <submittedName>
        <fullName evidence="4">Alpha/beta hydrolase</fullName>
    </submittedName>
</protein>
<evidence type="ECO:0000313" key="4">
    <source>
        <dbReference type="EMBL" id="QIK75274.1"/>
    </source>
</evidence>
<evidence type="ECO:0000256" key="1">
    <source>
        <dbReference type="ARBA" id="ARBA00010515"/>
    </source>
</evidence>
<dbReference type="EMBL" id="CP049866">
    <property type="protein sequence ID" value="QIK75274.1"/>
    <property type="molecule type" value="Genomic_DNA"/>
</dbReference>
<dbReference type="InterPro" id="IPR050300">
    <property type="entry name" value="GDXG_lipolytic_enzyme"/>
</dbReference>
<gene>
    <name evidence="4" type="ORF">G7071_07355</name>
</gene>
<dbReference type="InterPro" id="IPR013094">
    <property type="entry name" value="AB_hydrolase_3"/>
</dbReference>
<dbReference type="Proteomes" id="UP000502035">
    <property type="component" value="Chromosome"/>
</dbReference>
<dbReference type="PANTHER" id="PTHR48081">
    <property type="entry name" value="AB HYDROLASE SUPERFAMILY PROTEIN C4A8.06C"/>
    <property type="match status" value="1"/>
</dbReference>
<dbReference type="AlphaFoldDB" id="A0A6G7YEE1"/>
<dbReference type="PROSITE" id="PS01173">
    <property type="entry name" value="LIPASE_GDXG_HIS"/>
    <property type="match status" value="1"/>
</dbReference>
<reference evidence="4 5" key="1">
    <citation type="submission" date="2020-03" db="EMBL/GenBank/DDBJ databases">
        <title>Nocardioides sp. nov., isolated from fish.</title>
        <authorList>
            <person name="Hyun D.-W."/>
            <person name="Bae J.-W."/>
        </authorList>
    </citation>
    <scope>NUCLEOTIDE SEQUENCE [LARGE SCALE GENOMIC DNA]</scope>
    <source>
        <strain evidence="4 5">HDW12A</strain>
    </source>
</reference>
<name>A0A6G7YEE1_9ACTN</name>
<dbReference type="Pfam" id="PF07859">
    <property type="entry name" value="Abhydrolase_3"/>
    <property type="match status" value="1"/>
</dbReference>
<dbReference type="SUPFAM" id="SSF53474">
    <property type="entry name" value="alpha/beta-Hydrolases"/>
    <property type="match status" value="1"/>
</dbReference>
<dbReference type="InterPro" id="IPR029058">
    <property type="entry name" value="AB_hydrolase_fold"/>
</dbReference>
<dbReference type="InterPro" id="IPR002168">
    <property type="entry name" value="Lipase_GDXG_HIS_AS"/>
</dbReference>
<proteinExistence type="inferred from homology"/>
<keyword evidence="2 4" id="KW-0378">Hydrolase</keyword>
<organism evidence="4 5">
    <name type="scientific">Nocardioides piscis</name>
    <dbReference type="NCBI Taxonomy" id="2714938"/>
    <lineage>
        <taxon>Bacteria</taxon>
        <taxon>Bacillati</taxon>
        <taxon>Actinomycetota</taxon>
        <taxon>Actinomycetes</taxon>
        <taxon>Propionibacteriales</taxon>
        <taxon>Nocardioidaceae</taxon>
        <taxon>Nocardioides</taxon>
    </lineage>
</organism>
<dbReference type="RefSeq" id="WP_166316801.1">
    <property type="nucleotide sequence ID" value="NZ_CP049866.1"/>
</dbReference>
<dbReference type="KEGG" id="npi:G7071_07355"/>
<comment type="similarity">
    <text evidence="1">Belongs to the 'GDXG' lipolytic enzyme family.</text>
</comment>
<evidence type="ECO:0000313" key="5">
    <source>
        <dbReference type="Proteomes" id="UP000502035"/>
    </source>
</evidence>
<dbReference type="Gene3D" id="3.40.50.1820">
    <property type="entry name" value="alpha/beta hydrolase"/>
    <property type="match status" value="1"/>
</dbReference>
<accession>A0A6G7YEE1</accession>
<dbReference type="FunFam" id="3.40.50.1820:FF:000089">
    <property type="entry name" value="Alpha/beta hydrolase"/>
    <property type="match status" value="1"/>
</dbReference>
<evidence type="ECO:0000259" key="3">
    <source>
        <dbReference type="Pfam" id="PF07859"/>
    </source>
</evidence>
<sequence>MPLDPQLKDMLDFIAVTGHPPIDQGSPEEGRRAMRAMSVDLVKPEDVVPVGSVTPMAVPGGAGERDARLYKPEGEGPWDTLVFLHGGGFVVGDLDTHDQTCRRLCRDAEIAVLSVDYRLAPEDPFPAGLEDALAATEWAAAHLADLGGGERLAIGGDSAGGNLSAVVAQHLGDVLAAQLLIYPATDGLGDYPSKVDNAEGYFLTAAMMEWFSGHYVPADADPETDLARLAPLHGDVSDVAPALVATAEFDPLRDEGEAYAEALRAAGVHVDQVRYDGMIHGFCDMVSFSSAAADAVSDLNVRFRSLMAER</sequence>
<dbReference type="GO" id="GO:0016787">
    <property type="term" value="F:hydrolase activity"/>
    <property type="evidence" value="ECO:0007669"/>
    <property type="project" value="UniProtKB-KW"/>
</dbReference>
<keyword evidence="5" id="KW-1185">Reference proteome</keyword>
<evidence type="ECO:0000256" key="2">
    <source>
        <dbReference type="ARBA" id="ARBA00022801"/>
    </source>
</evidence>
<feature type="domain" description="Alpha/beta hydrolase fold-3" evidence="3">
    <location>
        <begin position="81"/>
        <end position="283"/>
    </location>
</feature>
<dbReference type="PANTHER" id="PTHR48081:SF8">
    <property type="entry name" value="ALPHA_BETA HYDROLASE FOLD-3 DOMAIN-CONTAINING PROTEIN-RELATED"/>
    <property type="match status" value="1"/>
</dbReference>